<feature type="compositionally biased region" description="Polar residues" evidence="1">
    <location>
        <begin position="13"/>
        <end position="28"/>
    </location>
</feature>
<dbReference type="GO" id="GO:0016810">
    <property type="term" value="F:hydrolase activity, acting on carbon-nitrogen (but not peptide) bonds"/>
    <property type="evidence" value="ECO:0007669"/>
    <property type="project" value="InterPro"/>
</dbReference>
<dbReference type="Pfam" id="PF01979">
    <property type="entry name" value="Amidohydro_1"/>
    <property type="match status" value="1"/>
</dbReference>
<comment type="caution">
    <text evidence="3">The sequence shown here is derived from an EMBL/GenBank/DDBJ whole genome shotgun (WGS) entry which is preliminary data.</text>
</comment>
<name>A0A919PKR9_9ACTN</name>
<evidence type="ECO:0000256" key="1">
    <source>
        <dbReference type="SAM" id="MobiDB-lite"/>
    </source>
</evidence>
<organism evidence="3 4">
    <name type="scientific">Dactylosporangium siamense</name>
    <dbReference type="NCBI Taxonomy" id="685454"/>
    <lineage>
        <taxon>Bacteria</taxon>
        <taxon>Bacillati</taxon>
        <taxon>Actinomycetota</taxon>
        <taxon>Actinomycetes</taxon>
        <taxon>Micromonosporales</taxon>
        <taxon>Micromonosporaceae</taxon>
        <taxon>Dactylosporangium</taxon>
    </lineage>
</organism>
<dbReference type="Proteomes" id="UP000660611">
    <property type="component" value="Unassembled WGS sequence"/>
</dbReference>
<feature type="region of interest" description="Disordered" evidence="1">
    <location>
        <begin position="1"/>
        <end position="47"/>
    </location>
</feature>
<dbReference type="AlphaFoldDB" id="A0A919PKR9"/>
<evidence type="ECO:0000313" key="3">
    <source>
        <dbReference type="EMBL" id="GIG43833.1"/>
    </source>
</evidence>
<evidence type="ECO:0000259" key="2">
    <source>
        <dbReference type="Pfam" id="PF01979"/>
    </source>
</evidence>
<protein>
    <recommendedName>
        <fullName evidence="2">Amidohydrolase-related domain-containing protein</fullName>
    </recommendedName>
</protein>
<keyword evidence="4" id="KW-1185">Reference proteome</keyword>
<dbReference type="SUPFAM" id="SSF51338">
    <property type="entry name" value="Composite domain of metallo-dependent hydrolases"/>
    <property type="match status" value="1"/>
</dbReference>
<dbReference type="InterPro" id="IPR006680">
    <property type="entry name" value="Amidohydro-rel"/>
</dbReference>
<sequence>MVRHGGSRHVEAGTNTDARGSPKTTGTTLVDVDRIGNRPAPRSPRCRPTYEHRVQRRAEHGLEHRIGSLTPGKQADVILLDVARSPFGRLNNVPAAITFSDVRDVDTVLVAGEIRKRHGRLLGHDLSAERRRAEQSRDRLFAAAGVPVGATPVGVGH</sequence>
<dbReference type="Gene3D" id="2.30.40.10">
    <property type="entry name" value="Urease, subunit C, domain 1"/>
    <property type="match status" value="1"/>
</dbReference>
<feature type="domain" description="Amidohydrolase-related" evidence="2">
    <location>
        <begin position="60"/>
        <end position="114"/>
    </location>
</feature>
<proteinExistence type="predicted"/>
<dbReference type="EMBL" id="BONQ01000028">
    <property type="protein sequence ID" value="GIG43833.1"/>
    <property type="molecule type" value="Genomic_DNA"/>
</dbReference>
<accession>A0A919PKR9</accession>
<dbReference type="InterPro" id="IPR011059">
    <property type="entry name" value="Metal-dep_hydrolase_composite"/>
</dbReference>
<gene>
    <name evidence="3" type="ORF">Dsi01nite_018740</name>
</gene>
<reference evidence="3" key="1">
    <citation type="submission" date="2021-01" db="EMBL/GenBank/DDBJ databases">
        <title>Whole genome shotgun sequence of Dactylosporangium siamense NBRC 106093.</title>
        <authorList>
            <person name="Komaki H."/>
            <person name="Tamura T."/>
        </authorList>
    </citation>
    <scope>NUCLEOTIDE SEQUENCE</scope>
    <source>
        <strain evidence="3">NBRC 106093</strain>
    </source>
</reference>
<dbReference type="RefSeq" id="WP_380084467.1">
    <property type="nucleotide sequence ID" value="NZ_JBHSBG010000009.1"/>
</dbReference>
<evidence type="ECO:0000313" key="4">
    <source>
        <dbReference type="Proteomes" id="UP000660611"/>
    </source>
</evidence>